<organism evidence="1">
    <name type="scientific">Rhizophora mucronata</name>
    <name type="common">Asiatic mangrove</name>
    <dbReference type="NCBI Taxonomy" id="61149"/>
    <lineage>
        <taxon>Eukaryota</taxon>
        <taxon>Viridiplantae</taxon>
        <taxon>Streptophyta</taxon>
        <taxon>Embryophyta</taxon>
        <taxon>Tracheophyta</taxon>
        <taxon>Spermatophyta</taxon>
        <taxon>Magnoliopsida</taxon>
        <taxon>eudicotyledons</taxon>
        <taxon>Gunneridae</taxon>
        <taxon>Pentapetalae</taxon>
        <taxon>rosids</taxon>
        <taxon>fabids</taxon>
        <taxon>Malpighiales</taxon>
        <taxon>Rhizophoraceae</taxon>
        <taxon>Rhizophora</taxon>
    </lineage>
</organism>
<name>A0A2P2P408_RHIMU</name>
<reference evidence="1" key="1">
    <citation type="submission" date="2018-02" db="EMBL/GenBank/DDBJ databases">
        <title>Rhizophora mucronata_Transcriptome.</title>
        <authorList>
            <person name="Meera S.P."/>
            <person name="Sreeshan A."/>
            <person name="Augustine A."/>
        </authorList>
    </citation>
    <scope>NUCLEOTIDE SEQUENCE</scope>
    <source>
        <tissue evidence="1">Leaf</tissue>
    </source>
</reference>
<evidence type="ECO:0000313" key="1">
    <source>
        <dbReference type="EMBL" id="MBX49361.1"/>
    </source>
</evidence>
<accession>A0A2P2P408</accession>
<protein>
    <submittedName>
        <fullName evidence="1">Uncharacterized protein</fullName>
    </submittedName>
</protein>
<proteinExistence type="predicted"/>
<sequence>MSVHLTPFFRFLIRFDLVEISINPRNLCEEDSSSLSLSDIVFLSSRISASMAFIFASLSFLSCSSFDTASLNSVFSLSFSLSKCSISFFALSSSVSFVKIRFSRTGTMATLSFNNLNSRSSVCNPN</sequence>
<dbReference type="AlphaFoldDB" id="A0A2P2P408"/>
<dbReference type="EMBL" id="GGEC01068877">
    <property type="protein sequence ID" value="MBX49361.1"/>
    <property type="molecule type" value="Transcribed_RNA"/>
</dbReference>